<sequence length="514" mass="54155">MFRHPRLRLLITSTVLLGLAAGCATAPATAGGADSAPLDAFHAQELAFGPCGGYATTEGDAAVLGGDGLECARLTVPLDHDDPDGRTAELGILRVPATGDRIGSLVVNPGGPAKPGMSYAAQLAALPGSDRITERFDLVGFDMRGTGASTPVVDCFTDAERQDDLLMATFLFGGETWSEDDTRKAARGCAEGSGGVDVISHLGSRDTVRDMDVLRAVLGDDQLNFLGASYGTRLGAVYAEMFPQNVRSMVLDGGMDPNLGIRDRMVQQYAGFQRSFDAMATACAAAGDCPLGDDPQQATARFHELVRPLAEDPVPAGPDRELTYRGAVEGVLFALYQQDYWPVIVQGLTELTADRGDTLLAIRDGAHERQSDGSYPTFIEGAFAIHCNDRERLTPDQETAMRQQMLQAAPFLDDGRGTAARDGCEHWPAEPTLGSPYATDVDGLPQTLVVSVTGDPASPHEGGVALADTLGSGLLTVEGEQHGAVLVAGNSCVDDIVADYLIDLTVPDDARCTL</sequence>
<keyword evidence="7" id="KW-1185">Reference proteome</keyword>
<comment type="caution">
    <text evidence="6">The sequence shown here is derived from an EMBL/GenBank/DDBJ whole genome shotgun (WGS) entry which is preliminary data.</text>
</comment>
<proteinExistence type="inferred from homology"/>
<protein>
    <submittedName>
        <fullName evidence="6">Alpha/beta hydrolase</fullName>
    </submittedName>
</protein>
<dbReference type="PROSITE" id="PS51257">
    <property type="entry name" value="PROKAR_LIPOPROTEIN"/>
    <property type="match status" value="1"/>
</dbReference>
<dbReference type="GO" id="GO:0016787">
    <property type="term" value="F:hydrolase activity"/>
    <property type="evidence" value="ECO:0007669"/>
    <property type="project" value="UniProtKB-KW"/>
</dbReference>
<evidence type="ECO:0000256" key="3">
    <source>
        <dbReference type="ARBA" id="ARBA00022801"/>
    </source>
</evidence>
<reference evidence="6 7" key="1">
    <citation type="submission" date="2024-03" db="EMBL/GenBank/DDBJ databases">
        <title>Draft genome sequence of Pseudonocardia nematodicida JCM 31783.</title>
        <authorList>
            <person name="Butdee W."/>
            <person name="Duangmal K."/>
        </authorList>
    </citation>
    <scope>NUCLEOTIDE SEQUENCE [LARGE SCALE GENOMIC DNA]</scope>
    <source>
        <strain evidence="6 7">JCM 31783</strain>
    </source>
</reference>
<dbReference type="SUPFAM" id="SSF53474">
    <property type="entry name" value="alpha/beta-Hydrolases"/>
    <property type="match status" value="1"/>
</dbReference>
<evidence type="ECO:0000313" key="6">
    <source>
        <dbReference type="EMBL" id="MEQ3552128.1"/>
    </source>
</evidence>
<keyword evidence="3 6" id="KW-0378">Hydrolase</keyword>
<dbReference type="Proteomes" id="UP001494902">
    <property type="component" value="Unassembled WGS sequence"/>
</dbReference>
<dbReference type="InterPro" id="IPR029058">
    <property type="entry name" value="AB_hydrolase_fold"/>
</dbReference>
<accession>A0ABV1KCD3</accession>
<dbReference type="PANTHER" id="PTHR43248:SF29">
    <property type="entry name" value="TRIPEPTIDYL AMINOPEPTIDASE"/>
    <property type="match status" value="1"/>
</dbReference>
<name>A0ABV1KCD3_9PSEU</name>
<comment type="similarity">
    <text evidence="1">Belongs to the peptidase S33 family.</text>
</comment>
<dbReference type="PANTHER" id="PTHR43248">
    <property type="entry name" value="2-SUCCINYL-6-HYDROXY-2,4-CYCLOHEXADIENE-1-CARBOXYLATE SYNTHASE"/>
    <property type="match status" value="1"/>
</dbReference>
<keyword evidence="2 4" id="KW-0732">Signal</keyword>
<feature type="chain" id="PRO_5046632042" evidence="4">
    <location>
        <begin position="31"/>
        <end position="514"/>
    </location>
</feature>
<organism evidence="6 7">
    <name type="scientific">Pseudonocardia nematodicida</name>
    <dbReference type="NCBI Taxonomy" id="1206997"/>
    <lineage>
        <taxon>Bacteria</taxon>
        <taxon>Bacillati</taxon>
        <taxon>Actinomycetota</taxon>
        <taxon>Actinomycetes</taxon>
        <taxon>Pseudonocardiales</taxon>
        <taxon>Pseudonocardiaceae</taxon>
        <taxon>Pseudonocardia</taxon>
    </lineage>
</organism>
<evidence type="ECO:0000259" key="5">
    <source>
        <dbReference type="Pfam" id="PF00561"/>
    </source>
</evidence>
<feature type="signal peptide" evidence="4">
    <location>
        <begin position="1"/>
        <end position="30"/>
    </location>
</feature>
<dbReference type="InterPro" id="IPR000073">
    <property type="entry name" value="AB_hydrolase_1"/>
</dbReference>
<dbReference type="Pfam" id="PF00561">
    <property type="entry name" value="Abhydrolase_1"/>
    <property type="match status" value="1"/>
</dbReference>
<evidence type="ECO:0000256" key="4">
    <source>
        <dbReference type="SAM" id="SignalP"/>
    </source>
</evidence>
<dbReference type="EMBL" id="JBEDNQ010000006">
    <property type="protein sequence ID" value="MEQ3552128.1"/>
    <property type="molecule type" value="Genomic_DNA"/>
</dbReference>
<dbReference type="Gene3D" id="3.40.50.1820">
    <property type="entry name" value="alpha/beta hydrolase"/>
    <property type="match status" value="1"/>
</dbReference>
<dbReference type="RefSeq" id="WP_349299194.1">
    <property type="nucleotide sequence ID" value="NZ_JBEDNQ010000006.1"/>
</dbReference>
<dbReference type="InterPro" id="IPR051601">
    <property type="entry name" value="Serine_prot/Carboxylest_S33"/>
</dbReference>
<gene>
    <name evidence="6" type="ORF">WIS52_16765</name>
</gene>
<evidence type="ECO:0000256" key="2">
    <source>
        <dbReference type="ARBA" id="ARBA00022729"/>
    </source>
</evidence>
<feature type="domain" description="AB hydrolase-1" evidence="5">
    <location>
        <begin position="105"/>
        <end position="467"/>
    </location>
</feature>
<evidence type="ECO:0000256" key="1">
    <source>
        <dbReference type="ARBA" id="ARBA00010088"/>
    </source>
</evidence>
<evidence type="ECO:0000313" key="7">
    <source>
        <dbReference type="Proteomes" id="UP001494902"/>
    </source>
</evidence>